<dbReference type="InterPro" id="IPR022771">
    <property type="entry name" value="WAPL_C"/>
</dbReference>
<feature type="domain" description="Wings apart-like protein C-terminal" evidence="3">
    <location>
        <begin position="68"/>
        <end position="430"/>
    </location>
</feature>
<evidence type="ECO:0000259" key="3">
    <source>
        <dbReference type="Pfam" id="PF07814"/>
    </source>
</evidence>
<name>A0A7S3UG15_9CHLO</name>
<accession>A0A7S3UG15</accession>
<dbReference type="AlphaFoldDB" id="A0A7S3UG15"/>
<evidence type="ECO:0000256" key="1">
    <source>
        <dbReference type="ARBA" id="ARBA00006854"/>
    </source>
</evidence>
<dbReference type="PANTHER" id="PTHR22100">
    <property type="entry name" value="WINGS APART-LIKE PROTEIN HOMOLOG"/>
    <property type="match status" value="1"/>
</dbReference>
<dbReference type="EMBL" id="HBIS01007310">
    <property type="protein sequence ID" value="CAE0612631.1"/>
    <property type="molecule type" value="Transcribed_RNA"/>
</dbReference>
<protein>
    <recommendedName>
        <fullName evidence="3">Wings apart-like protein C-terminal domain-containing protein</fullName>
    </recommendedName>
</protein>
<proteinExistence type="inferred from homology"/>
<reference evidence="4" key="1">
    <citation type="submission" date="2021-01" db="EMBL/GenBank/DDBJ databases">
        <authorList>
            <person name="Corre E."/>
            <person name="Pelletier E."/>
            <person name="Niang G."/>
            <person name="Scheremetjew M."/>
            <person name="Finn R."/>
            <person name="Kale V."/>
            <person name="Holt S."/>
            <person name="Cochrane G."/>
            <person name="Meng A."/>
            <person name="Brown T."/>
            <person name="Cohen L."/>
        </authorList>
    </citation>
    <scope>NUCLEOTIDE SEQUENCE</scope>
    <source>
        <strain evidence="4">CCMP1897</strain>
    </source>
</reference>
<feature type="region of interest" description="Disordered" evidence="2">
    <location>
        <begin position="1"/>
        <end position="66"/>
    </location>
</feature>
<dbReference type="Pfam" id="PF07814">
    <property type="entry name" value="WAPL"/>
    <property type="match status" value="1"/>
</dbReference>
<dbReference type="InterPro" id="IPR016024">
    <property type="entry name" value="ARM-type_fold"/>
</dbReference>
<evidence type="ECO:0000256" key="2">
    <source>
        <dbReference type="SAM" id="MobiDB-lite"/>
    </source>
</evidence>
<dbReference type="SUPFAM" id="SSF48371">
    <property type="entry name" value="ARM repeat"/>
    <property type="match status" value="1"/>
</dbReference>
<dbReference type="PANTHER" id="PTHR22100:SF13">
    <property type="entry name" value="WINGS APART-LIKE PROTEIN HOMOLOG"/>
    <property type="match status" value="1"/>
</dbReference>
<gene>
    <name evidence="4" type="ORF">PSAL00342_LOCUS6530</name>
</gene>
<organism evidence="4">
    <name type="scientific">Picocystis salinarum</name>
    <dbReference type="NCBI Taxonomy" id="88271"/>
    <lineage>
        <taxon>Eukaryota</taxon>
        <taxon>Viridiplantae</taxon>
        <taxon>Chlorophyta</taxon>
        <taxon>Picocystophyceae</taxon>
        <taxon>Picocystales</taxon>
        <taxon>Picocystaceae</taxon>
        <taxon>Picocystis</taxon>
    </lineage>
</organism>
<sequence length="556" mass="60978">MAPKRTVPRAEGGKSTLLRYASPRRGKVATTEGETADGSGEEEAWSPSTHLMPPPPPRRPSAKEASTSLFEVQETGERNQFEDDVFYLLSGAHAAKPAVRRSSLVQLTALCATKKAGRMMRATGTLEKVMDCAFENGWNDEVMALQAAALLFVLAQDPANVPKLSSNEAMTCLFELFMQPAAGPQAKLLSDRNSRTVLEQTQKMFRVGGTLENTLHQHGLVEEVRISAPLLAVHVLESCTHAPESESALIVVEQFKASFCQRDGLEALVVLVDQLVQNLVAAKEGGEHPLQVLECLMVSLQVLENITFSNEQGIRMLLSLEFDSSTSMGSLRRVPCVQACLVWLRYLSTSIKEECKLSVLALKSILALLVNLTNGSEEGCRQVARFDGLETIGSTLMRLLESSAPSEEVSDTTNMALCLLINLVEKDEENRKTIARLTLHGEPLVRRLCRLVGPTGPPPTEYESEDEVTEEMLQKNEKDGMRAMAQTYAALLLSFLVLGSAEVRQDVDIHLEGGLSSLPSLLHRLHQFHSSTHSMTAENMTTITDLIRTLQGQELS</sequence>
<dbReference type="Gene3D" id="1.25.10.10">
    <property type="entry name" value="Leucine-rich Repeat Variant"/>
    <property type="match status" value="1"/>
</dbReference>
<dbReference type="InterPro" id="IPR039874">
    <property type="entry name" value="WAPL"/>
</dbReference>
<evidence type="ECO:0000313" key="4">
    <source>
        <dbReference type="EMBL" id="CAE0612631.1"/>
    </source>
</evidence>
<dbReference type="InterPro" id="IPR011989">
    <property type="entry name" value="ARM-like"/>
</dbReference>
<comment type="similarity">
    <text evidence="1">Belongs to the WAPL family.</text>
</comment>